<dbReference type="OrthoDB" id="1716264at2759"/>
<evidence type="ECO:0000313" key="8">
    <source>
        <dbReference type="EMBL" id="KAF7838708.1"/>
    </source>
</evidence>
<dbReference type="PANTHER" id="PTHR31246:SF5">
    <property type="entry name" value="MICROTUBULE-ASSOCIATED PROTEIN 70-5"/>
    <property type="match status" value="1"/>
</dbReference>
<dbReference type="AlphaFoldDB" id="A0A834X766"/>
<comment type="caution">
    <text evidence="8">The sequence shown here is derived from an EMBL/GenBank/DDBJ whole genome shotgun (WGS) entry which is preliminary data.</text>
</comment>
<dbReference type="PANTHER" id="PTHR31246">
    <property type="entry name" value="MICROTUBULE-ASSOCIATED PROTEIN 70-2"/>
    <property type="match status" value="1"/>
</dbReference>
<dbReference type="GO" id="GO:0005874">
    <property type="term" value="C:microtubule"/>
    <property type="evidence" value="ECO:0007669"/>
    <property type="project" value="UniProtKB-KW"/>
</dbReference>
<name>A0A834X766_9FABA</name>
<keyword evidence="4" id="KW-0493">Microtubule</keyword>
<comment type="subcellular location">
    <subcellularLocation>
        <location evidence="1">Cytoplasm</location>
        <location evidence="1">Cytoskeleton</location>
    </subcellularLocation>
</comment>
<dbReference type="Pfam" id="PF07058">
    <property type="entry name" value="MAP70"/>
    <property type="match status" value="1"/>
</dbReference>
<dbReference type="GO" id="GO:0008017">
    <property type="term" value="F:microtubule binding"/>
    <property type="evidence" value="ECO:0007669"/>
    <property type="project" value="InterPro"/>
</dbReference>
<gene>
    <name evidence="8" type="ORF">G2W53_007190</name>
</gene>
<evidence type="ECO:0000256" key="7">
    <source>
        <dbReference type="SAM" id="Coils"/>
    </source>
</evidence>
<evidence type="ECO:0000256" key="4">
    <source>
        <dbReference type="ARBA" id="ARBA00022701"/>
    </source>
</evidence>
<keyword evidence="6" id="KW-0206">Cytoskeleton</keyword>
<feature type="coiled-coil region" evidence="7">
    <location>
        <begin position="62"/>
        <end position="89"/>
    </location>
</feature>
<evidence type="ECO:0000256" key="5">
    <source>
        <dbReference type="ARBA" id="ARBA00023054"/>
    </source>
</evidence>
<evidence type="ECO:0000313" key="9">
    <source>
        <dbReference type="Proteomes" id="UP000634136"/>
    </source>
</evidence>
<keyword evidence="3" id="KW-0963">Cytoplasm</keyword>
<protein>
    <submittedName>
        <fullName evidence="8">Microtubule-associated protein 70-5</fullName>
    </submittedName>
</protein>
<comment type="similarity">
    <text evidence="2">Belongs to the MAP70 family.</text>
</comment>
<reference evidence="8" key="1">
    <citation type="submission" date="2020-09" db="EMBL/GenBank/DDBJ databases">
        <title>Genome-Enabled Discovery of Anthraquinone Biosynthesis in Senna tora.</title>
        <authorList>
            <person name="Kang S.-H."/>
            <person name="Pandey R.P."/>
            <person name="Lee C.-M."/>
            <person name="Sim J.-S."/>
            <person name="Jeong J.-T."/>
            <person name="Choi B.-S."/>
            <person name="Jung M."/>
            <person name="Ginzburg D."/>
            <person name="Zhao K."/>
            <person name="Won S.Y."/>
            <person name="Oh T.-J."/>
            <person name="Yu Y."/>
            <person name="Kim N.-H."/>
            <person name="Lee O.R."/>
            <person name="Lee T.-H."/>
            <person name="Bashyal P."/>
            <person name="Kim T.-S."/>
            <person name="Lee W.-H."/>
            <person name="Kawkins C."/>
            <person name="Kim C.-K."/>
            <person name="Kim J.S."/>
            <person name="Ahn B.O."/>
            <person name="Rhee S.Y."/>
            <person name="Sohng J.K."/>
        </authorList>
    </citation>
    <scope>NUCLEOTIDE SEQUENCE</scope>
    <source>
        <tissue evidence="8">Leaf</tissue>
    </source>
</reference>
<dbReference type="Proteomes" id="UP000634136">
    <property type="component" value="Unassembled WGS sequence"/>
</dbReference>
<dbReference type="InterPro" id="IPR009768">
    <property type="entry name" value="MAP70"/>
</dbReference>
<evidence type="ECO:0000256" key="2">
    <source>
        <dbReference type="ARBA" id="ARBA00008825"/>
    </source>
</evidence>
<evidence type="ECO:0000256" key="6">
    <source>
        <dbReference type="ARBA" id="ARBA00023212"/>
    </source>
</evidence>
<dbReference type="EMBL" id="JAAIUW010000003">
    <property type="protein sequence ID" value="KAF7838708.1"/>
    <property type="molecule type" value="Genomic_DNA"/>
</dbReference>
<evidence type="ECO:0000256" key="3">
    <source>
        <dbReference type="ARBA" id="ARBA00022490"/>
    </source>
</evidence>
<sequence length="111" mass="12239">MFSIVLFVEGLLQEGCKLDASAVLHTSVRLAQQLVGELLLIGDFGFGEEFPFVQPDPVVLEINRLQNLLKEKDRELATSQGEIKALRATEALKDKAIEEDVVIAAPMECDL</sequence>
<proteinExistence type="inferred from homology"/>
<keyword evidence="9" id="KW-1185">Reference proteome</keyword>
<accession>A0A834X766</accession>
<dbReference type="GO" id="GO:0007010">
    <property type="term" value="P:cytoskeleton organization"/>
    <property type="evidence" value="ECO:0007669"/>
    <property type="project" value="InterPro"/>
</dbReference>
<keyword evidence="5 7" id="KW-0175">Coiled coil</keyword>
<organism evidence="8 9">
    <name type="scientific">Senna tora</name>
    <dbReference type="NCBI Taxonomy" id="362788"/>
    <lineage>
        <taxon>Eukaryota</taxon>
        <taxon>Viridiplantae</taxon>
        <taxon>Streptophyta</taxon>
        <taxon>Embryophyta</taxon>
        <taxon>Tracheophyta</taxon>
        <taxon>Spermatophyta</taxon>
        <taxon>Magnoliopsida</taxon>
        <taxon>eudicotyledons</taxon>
        <taxon>Gunneridae</taxon>
        <taxon>Pentapetalae</taxon>
        <taxon>rosids</taxon>
        <taxon>fabids</taxon>
        <taxon>Fabales</taxon>
        <taxon>Fabaceae</taxon>
        <taxon>Caesalpinioideae</taxon>
        <taxon>Cassia clade</taxon>
        <taxon>Senna</taxon>
    </lineage>
</organism>
<evidence type="ECO:0000256" key="1">
    <source>
        <dbReference type="ARBA" id="ARBA00004245"/>
    </source>
</evidence>